<evidence type="ECO:0000313" key="3">
    <source>
        <dbReference type="Proteomes" id="UP000545606"/>
    </source>
</evidence>
<evidence type="ECO:0000256" key="1">
    <source>
        <dbReference type="SAM" id="Phobius"/>
    </source>
</evidence>
<feature type="transmembrane region" description="Helical" evidence="1">
    <location>
        <begin position="484"/>
        <end position="506"/>
    </location>
</feature>
<gene>
    <name evidence="2" type="ORF">H2Z84_19475</name>
</gene>
<dbReference type="AlphaFoldDB" id="A0A838YJ08"/>
<protein>
    <recommendedName>
        <fullName evidence="4">Phage tail tape measure protein</fullName>
    </recommendedName>
</protein>
<name>A0A838YJ08_9NEIS</name>
<sequence length="667" mass="71497">MTEAYSVAIKLSLVNSVSSGLLAISKNLQSTHMDATRLEEKLKSIGKQAALGGLMFGGGMALAGMFKAPLDAAKAYELAFTKFKTINLGDNINKQADAFARSANVLGVSSKELMESLSESVGLFGNFDLAKKLTPKIAALNAANSAIFQGKVGHIDEGSTRALLKFIDRRGGTHDEATFMRNLDLAQRMVTGSGGFVKFRDLDQFSQMGGTSFRSLSDQGILNMSLLLQEQGGAKAGTAMMSMYQNLVAGRTPKKTMALLQEFGLGHLAMETHATVGGKAMKSLVMRDIKDSSLLQSDPATWIRNTFLPALAAKGITSEAGILKATNDLLSNRTASNQASIMSTQVLQLMRDSNLAKNAMGTDKTMEVYKNDPNSKFADLQAKWNGLLVNLGISILPMAIKALEKVTPLVGQFATYINQNKDGVKQFALGLAGVSTFLVAGGLANMIVAAGRGFGLMFTLLKGGGGVTGAVLSGVAYIGNLLMLGLRAIPVVGWVFMLVGIGVYLYRNWDTVKARAKEVWGFISPYITGTWDYISNAAKEMWGGIKSGMKSFVGFFLDQWQWLFNSLISGMNTVLPKGYQIGKMHFADDWNRNDASYSNEGRGHVPVPPRQPVILHAEVPVHVGNDKVAHHVVKVIARAANAPATGSPTVDRMMSVLGPSAPSLSFR</sequence>
<keyword evidence="1" id="KW-0472">Membrane</keyword>
<evidence type="ECO:0000313" key="2">
    <source>
        <dbReference type="EMBL" id="MBA4710561.1"/>
    </source>
</evidence>
<feature type="transmembrane region" description="Helical" evidence="1">
    <location>
        <begin position="460"/>
        <end position="478"/>
    </location>
</feature>
<keyword evidence="1" id="KW-1133">Transmembrane helix</keyword>
<comment type="caution">
    <text evidence="2">The sequence shown here is derived from an EMBL/GenBank/DDBJ whole genome shotgun (WGS) entry which is preliminary data.</text>
</comment>
<keyword evidence="3" id="KW-1185">Reference proteome</keyword>
<accession>A0A838YJ08</accession>
<feature type="transmembrane region" description="Helical" evidence="1">
    <location>
        <begin position="427"/>
        <end position="448"/>
    </location>
</feature>
<evidence type="ECO:0008006" key="4">
    <source>
        <dbReference type="Google" id="ProtNLM"/>
    </source>
</evidence>
<dbReference type="RefSeq" id="WP_181837430.1">
    <property type="nucleotide sequence ID" value="NZ_JACERN010000042.1"/>
</dbReference>
<reference evidence="2 3" key="1">
    <citation type="submission" date="2020-07" db="EMBL/GenBank/DDBJ databases">
        <title>Draft genome sequence of violacein-producing bacteria and related species.</title>
        <authorList>
            <person name="Wilson H.S."/>
            <person name="De Leon M.E."/>
        </authorList>
    </citation>
    <scope>NUCLEOTIDE SEQUENCE [LARGE SCALE GENOMIC DNA]</scope>
    <source>
        <strain evidence="2 3">HSC-21Su07</strain>
    </source>
</reference>
<keyword evidence="1" id="KW-0812">Transmembrane</keyword>
<dbReference type="EMBL" id="JACERN010000042">
    <property type="protein sequence ID" value="MBA4710561.1"/>
    <property type="molecule type" value="Genomic_DNA"/>
</dbReference>
<organism evidence="2 3">
    <name type="scientific">Aquitalea aquatica</name>
    <dbReference type="NCBI Taxonomy" id="3044273"/>
    <lineage>
        <taxon>Bacteria</taxon>
        <taxon>Pseudomonadati</taxon>
        <taxon>Pseudomonadota</taxon>
        <taxon>Betaproteobacteria</taxon>
        <taxon>Neisseriales</taxon>
        <taxon>Chromobacteriaceae</taxon>
        <taxon>Aquitalea</taxon>
    </lineage>
</organism>
<proteinExistence type="predicted"/>
<dbReference type="Proteomes" id="UP000545606">
    <property type="component" value="Unassembled WGS sequence"/>
</dbReference>